<evidence type="ECO:0000259" key="5">
    <source>
        <dbReference type="PROSITE" id="PS51918"/>
    </source>
</evidence>
<dbReference type="Gene3D" id="3.20.20.70">
    <property type="entry name" value="Aldolase class I"/>
    <property type="match status" value="1"/>
</dbReference>
<dbReference type="InterPro" id="IPR007197">
    <property type="entry name" value="rSAM"/>
</dbReference>
<evidence type="ECO:0000313" key="6">
    <source>
        <dbReference type="EMBL" id="HHE05084.1"/>
    </source>
</evidence>
<name>A0A7C5DFD2_UNCW3</name>
<dbReference type="Pfam" id="PF13186">
    <property type="entry name" value="SPASM"/>
    <property type="match status" value="1"/>
</dbReference>
<organism evidence="6">
    <name type="scientific">candidate division WOR-3 bacterium</name>
    <dbReference type="NCBI Taxonomy" id="2052148"/>
    <lineage>
        <taxon>Bacteria</taxon>
        <taxon>Bacteria division WOR-3</taxon>
    </lineage>
</organism>
<evidence type="ECO:0000256" key="2">
    <source>
        <dbReference type="ARBA" id="ARBA00022723"/>
    </source>
</evidence>
<dbReference type="PANTHER" id="PTHR11228:SF34">
    <property type="entry name" value="TUNGSTEN-CONTAINING ALDEHYDE FERREDOXIN OXIDOREDUCTASE COFACTOR MODIFYING PROTEIN"/>
    <property type="match status" value="1"/>
</dbReference>
<dbReference type="AlphaFoldDB" id="A0A7C5DFD2"/>
<dbReference type="Proteomes" id="UP000886110">
    <property type="component" value="Unassembled WGS sequence"/>
</dbReference>
<comment type="caution">
    <text evidence="6">The sequence shown here is derived from an EMBL/GenBank/DDBJ whole genome shotgun (WGS) entry which is preliminary data.</text>
</comment>
<keyword evidence="2" id="KW-0479">Metal-binding</keyword>
<dbReference type="InterPro" id="IPR023885">
    <property type="entry name" value="4Fe4S-binding_SPASM_dom"/>
</dbReference>
<dbReference type="CDD" id="cd21109">
    <property type="entry name" value="SPASM"/>
    <property type="match status" value="1"/>
</dbReference>
<protein>
    <submittedName>
        <fullName evidence="6">Radical SAM protein</fullName>
    </submittedName>
</protein>
<dbReference type="GO" id="GO:0046872">
    <property type="term" value="F:metal ion binding"/>
    <property type="evidence" value="ECO:0007669"/>
    <property type="project" value="UniProtKB-KW"/>
</dbReference>
<proteinExistence type="predicted"/>
<dbReference type="SFLD" id="SFLDS00029">
    <property type="entry name" value="Radical_SAM"/>
    <property type="match status" value="1"/>
</dbReference>
<dbReference type="PROSITE" id="PS51918">
    <property type="entry name" value="RADICAL_SAM"/>
    <property type="match status" value="1"/>
</dbReference>
<evidence type="ECO:0000256" key="3">
    <source>
        <dbReference type="ARBA" id="ARBA00023004"/>
    </source>
</evidence>
<evidence type="ECO:0000256" key="4">
    <source>
        <dbReference type="ARBA" id="ARBA00023014"/>
    </source>
</evidence>
<gene>
    <name evidence="6" type="ORF">ENL19_03370</name>
</gene>
<dbReference type="InterPro" id="IPR050377">
    <property type="entry name" value="Radical_SAM_PqqE_MftC-like"/>
</dbReference>
<dbReference type="CDD" id="cd01335">
    <property type="entry name" value="Radical_SAM"/>
    <property type="match status" value="1"/>
</dbReference>
<keyword evidence="3" id="KW-0408">Iron</keyword>
<dbReference type="InterPro" id="IPR058240">
    <property type="entry name" value="rSAM_sf"/>
</dbReference>
<reference evidence="6" key="1">
    <citation type="journal article" date="2020" name="mSystems">
        <title>Genome- and Community-Level Interaction Insights into Carbon Utilization and Element Cycling Functions of Hydrothermarchaeota in Hydrothermal Sediment.</title>
        <authorList>
            <person name="Zhou Z."/>
            <person name="Liu Y."/>
            <person name="Xu W."/>
            <person name="Pan J."/>
            <person name="Luo Z.H."/>
            <person name="Li M."/>
        </authorList>
    </citation>
    <scope>NUCLEOTIDE SEQUENCE [LARGE SCALE GENOMIC DNA]</scope>
    <source>
        <strain evidence="6">HyVt-74</strain>
    </source>
</reference>
<keyword evidence="1" id="KW-0949">S-adenosyl-L-methionine</keyword>
<dbReference type="Pfam" id="PF04055">
    <property type="entry name" value="Radical_SAM"/>
    <property type="match status" value="1"/>
</dbReference>
<evidence type="ECO:0000256" key="1">
    <source>
        <dbReference type="ARBA" id="ARBA00022691"/>
    </source>
</evidence>
<dbReference type="InterPro" id="IPR013785">
    <property type="entry name" value="Aldolase_TIM"/>
</dbReference>
<dbReference type="SFLD" id="SFLDG01067">
    <property type="entry name" value="SPASM/twitch_domain_containing"/>
    <property type="match status" value="1"/>
</dbReference>
<dbReference type="GO" id="GO:0003824">
    <property type="term" value="F:catalytic activity"/>
    <property type="evidence" value="ECO:0007669"/>
    <property type="project" value="InterPro"/>
</dbReference>
<sequence>MTISKIFHRDRIFLDPQESWKIYQQNPDYFEFPERITVELTNRCNLKCFMCPRNNVKMKLGDMSMEVFKKIIEEASKFLPVCLVPFFRGESLLHPRFIEMLKIARDKGLGPIQMATNAYFLDEKITQELLNLKIEFISFSIDVNDPQIYQKIRKHSDFRRVFSNILYFLEEKNKTPHKFPHIQVSAVKTPKNSPLIADFVEFWKDKVDRVRIYYAHSLNGKLGHLNEEEEVLERKPCLKLLTDIVIYWNGDIAICNHDWQRQLFIGNVRQDCIQDIWRGPVYRWIRQKHLDNQLNDF</sequence>
<dbReference type="SUPFAM" id="SSF102114">
    <property type="entry name" value="Radical SAM enzymes"/>
    <property type="match status" value="1"/>
</dbReference>
<dbReference type="PANTHER" id="PTHR11228">
    <property type="entry name" value="RADICAL SAM DOMAIN PROTEIN"/>
    <property type="match status" value="1"/>
</dbReference>
<feature type="non-terminal residue" evidence="6">
    <location>
        <position position="297"/>
    </location>
</feature>
<dbReference type="EMBL" id="DRTB01000255">
    <property type="protein sequence ID" value="HHE05084.1"/>
    <property type="molecule type" value="Genomic_DNA"/>
</dbReference>
<dbReference type="GO" id="GO:0051536">
    <property type="term" value="F:iron-sulfur cluster binding"/>
    <property type="evidence" value="ECO:0007669"/>
    <property type="project" value="UniProtKB-KW"/>
</dbReference>
<keyword evidence="4" id="KW-0411">Iron-sulfur</keyword>
<accession>A0A7C5DFD2</accession>
<feature type="domain" description="Radical SAM core" evidence="5">
    <location>
        <begin position="30"/>
        <end position="251"/>
    </location>
</feature>